<accession>X1A8D3</accession>
<reference evidence="1" key="1">
    <citation type="journal article" date="2014" name="Front. Microbiol.">
        <title>High frequency of phylogenetically diverse reductive dehalogenase-homologous genes in deep subseafloor sedimentary metagenomes.</title>
        <authorList>
            <person name="Kawai M."/>
            <person name="Futagami T."/>
            <person name="Toyoda A."/>
            <person name="Takaki Y."/>
            <person name="Nishi S."/>
            <person name="Hori S."/>
            <person name="Arai W."/>
            <person name="Tsubouchi T."/>
            <person name="Morono Y."/>
            <person name="Uchiyama I."/>
            <person name="Ito T."/>
            <person name="Fujiyama A."/>
            <person name="Inagaki F."/>
            <person name="Takami H."/>
        </authorList>
    </citation>
    <scope>NUCLEOTIDE SEQUENCE</scope>
    <source>
        <strain evidence="1">Expedition CK06-06</strain>
    </source>
</reference>
<feature type="non-terminal residue" evidence="1">
    <location>
        <position position="90"/>
    </location>
</feature>
<gene>
    <name evidence="1" type="ORF">S01H4_29268</name>
</gene>
<dbReference type="EMBL" id="BART01014865">
    <property type="protein sequence ID" value="GAG77939.1"/>
    <property type="molecule type" value="Genomic_DNA"/>
</dbReference>
<protein>
    <submittedName>
        <fullName evidence="1">Uncharacterized protein</fullName>
    </submittedName>
</protein>
<dbReference type="AlphaFoldDB" id="X1A8D3"/>
<sequence length="90" mass="9792">DESIGLSLDDATTTYDATVSNAAIWGDVNKKIGAGALNHDELYYAFQGTLLDTVPGSDKMAVMFWFRPNLLWNAAAHATDDLLFHKSNTA</sequence>
<evidence type="ECO:0000313" key="1">
    <source>
        <dbReference type="EMBL" id="GAG77939.1"/>
    </source>
</evidence>
<name>X1A8D3_9ZZZZ</name>
<feature type="non-terminal residue" evidence="1">
    <location>
        <position position="1"/>
    </location>
</feature>
<proteinExistence type="predicted"/>
<comment type="caution">
    <text evidence="1">The sequence shown here is derived from an EMBL/GenBank/DDBJ whole genome shotgun (WGS) entry which is preliminary data.</text>
</comment>
<organism evidence="1">
    <name type="scientific">marine sediment metagenome</name>
    <dbReference type="NCBI Taxonomy" id="412755"/>
    <lineage>
        <taxon>unclassified sequences</taxon>
        <taxon>metagenomes</taxon>
        <taxon>ecological metagenomes</taxon>
    </lineage>
</organism>